<evidence type="ECO:0000256" key="8">
    <source>
        <dbReference type="ARBA" id="ARBA00023170"/>
    </source>
</evidence>
<keyword evidence="8 12" id="KW-0675">Receptor</keyword>
<dbReference type="OrthoDB" id="6159456at2759"/>
<comment type="caution">
    <text evidence="12">The sequence shown here is derived from an EMBL/GenBank/DDBJ whole genome shotgun (WGS) entry which is preliminary data.</text>
</comment>
<dbReference type="Pfam" id="PF00001">
    <property type="entry name" value="7tm_1"/>
    <property type="match status" value="1"/>
</dbReference>
<feature type="transmembrane region" description="Helical" evidence="10">
    <location>
        <begin position="116"/>
        <end position="134"/>
    </location>
</feature>
<dbReference type="Gene3D" id="1.20.1070.10">
    <property type="entry name" value="Rhodopsin 7-helix transmembrane proteins"/>
    <property type="match status" value="1"/>
</dbReference>
<protein>
    <submittedName>
        <fullName evidence="12">Trace amine-associated receptor 1</fullName>
    </submittedName>
</protein>
<dbReference type="EMBL" id="BMAW01072503">
    <property type="protein sequence ID" value="GFT83275.1"/>
    <property type="molecule type" value="Genomic_DNA"/>
</dbReference>
<comment type="subcellular location">
    <subcellularLocation>
        <location evidence="1">Cell membrane</location>
        <topology evidence="1">Multi-pass membrane protein</topology>
    </subcellularLocation>
</comment>
<reference evidence="12" key="1">
    <citation type="submission" date="2020-08" db="EMBL/GenBank/DDBJ databases">
        <title>Multicomponent nature underlies the extraordinary mechanical properties of spider dragline silk.</title>
        <authorList>
            <person name="Kono N."/>
            <person name="Nakamura H."/>
            <person name="Mori M."/>
            <person name="Yoshida Y."/>
            <person name="Ohtoshi R."/>
            <person name="Malay A.D."/>
            <person name="Moran D.A.P."/>
            <person name="Tomita M."/>
            <person name="Numata K."/>
            <person name="Arakawa K."/>
        </authorList>
    </citation>
    <scope>NUCLEOTIDE SEQUENCE</scope>
</reference>
<dbReference type="PRINTS" id="PR00237">
    <property type="entry name" value="GPCRRHODOPSN"/>
</dbReference>
<keyword evidence="3" id="KW-1003">Cell membrane</keyword>
<dbReference type="GO" id="GO:0004930">
    <property type="term" value="F:G protein-coupled receptor activity"/>
    <property type="evidence" value="ECO:0007669"/>
    <property type="project" value="UniProtKB-KW"/>
</dbReference>
<organism evidence="12 13">
    <name type="scientific">Nephila pilipes</name>
    <name type="common">Giant wood spider</name>
    <name type="synonym">Nephila maculata</name>
    <dbReference type="NCBI Taxonomy" id="299642"/>
    <lineage>
        <taxon>Eukaryota</taxon>
        <taxon>Metazoa</taxon>
        <taxon>Ecdysozoa</taxon>
        <taxon>Arthropoda</taxon>
        <taxon>Chelicerata</taxon>
        <taxon>Arachnida</taxon>
        <taxon>Araneae</taxon>
        <taxon>Araneomorphae</taxon>
        <taxon>Entelegynae</taxon>
        <taxon>Araneoidea</taxon>
        <taxon>Nephilidae</taxon>
        <taxon>Nephila</taxon>
    </lineage>
</organism>
<sequence>MDNSKNTTFDVISNLLNETLVYDSEMDLQYHRNFISNLSGCLATVFIALISITGNISVIVASLWDETLKVQTGNILIMYLSAIDIVTSVFVMFPSAIAVACDYWPLGGHFCRAHTILNYLCSCSSSFIIAFISFDRAIAVTYPLKYHTLITTKVMLSICCLIFALSFVPALLSCLPDWFSYNYSLGVCSVSYSTINEKIFLYGVIGGATTCFYFPACLVTICNAVILIKAKKSGKSIHLLFVKRHLINPVSDPHMRKTIKTEGTDVISRTWGCGGVPSSLGREKADETSVILGENNPRL</sequence>
<name>A0A8X6U6I0_NEPPI</name>
<dbReference type="CDD" id="cd00637">
    <property type="entry name" value="7tm_classA_rhodopsin-like"/>
    <property type="match status" value="1"/>
</dbReference>
<evidence type="ECO:0000256" key="9">
    <source>
        <dbReference type="ARBA" id="ARBA00023224"/>
    </source>
</evidence>
<evidence type="ECO:0000256" key="1">
    <source>
        <dbReference type="ARBA" id="ARBA00004651"/>
    </source>
</evidence>
<keyword evidence="5 10" id="KW-1133">Transmembrane helix</keyword>
<gene>
    <name evidence="12" type="primary">NCL1_38390</name>
    <name evidence="12" type="ORF">NPIL_399871</name>
</gene>
<evidence type="ECO:0000259" key="11">
    <source>
        <dbReference type="PROSITE" id="PS50262"/>
    </source>
</evidence>
<evidence type="ECO:0000256" key="7">
    <source>
        <dbReference type="ARBA" id="ARBA00023136"/>
    </source>
</evidence>
<dbReference type="SUPFAM" id="SSF81321">
    <property type="entry name" value="Family A G protein-coupled receptor-like"/>
    <property type="match status" value="1"/>
</dbReference>
<evidence type="ECO:0000256" key="10">
    <source>
        <dbReference type="SAM" id="Phobius"/>
    </source>
</evidence>
<dbReference type="InterPro" id="IPR017452">
    <property type="entry name" value="GPCR_Rhodpsn_7TM"/>
</dbReference>
<evidence type="ECO:0000313" key="13">
    <source>
        <dbReference type="Proteomes" id="UP000887013"/>
    </source>
</evidence>
<keyword evidence="7 10" id="KW-0472">Membrane</keyword>
<evidence type="ECO:0000256" key="4">
    <source>
        <dbReference type="ARBA" id="ARBA00022692"/>
    </source>
</evidence>
<evidence type="ECO:0000256" key="2">
    <source>
        <dbReference type="ARBA" id="ARBA00010663"/>
    </source>
</evidence>
<feature type="transmembrane region" description="Helical" evidence="10">
    <location>
        <begin position="34"/>
        <end position="64"/>
    </location>
</feature>
<feature type="transmembrane region" description="Helical" evidence="10">
    <location>
        <begin position="76"/>
        <end position="96"/>
    </location>
</feature>
<feature type="domain" description="G-protein coupled receptors family 1 profile" evidence="11">
    <location>
        <begin position="54"/>
        <end position="299"/>
    </location>
</feature>
<dbReference type="PANTHER" id="PTHR24249:SF372">
    <property type="entry name" value="G-PROTEIN COUPLED RECEPTORS FAMILY 1 PROFILE DOMAIN-CONTAINING PROTEIN"/>
    <property type="match status" value="1"/>
</dbReference>
<evidence type="ECO:0000313" key="12">
    <source>
        <dbReference type="EMBL" id="GFT83275.1"/>
    </source>
</evidence>
<dbReference type="GO" id="GO:0005886">
    <property type="term" value="C:plasma membrane"/>
    <property type="evidence" value="ECO:0007669"/>
    <property type="project" value="UniProtKB-SubCell"/>
</dbReference>
<evidence type="ECO:0000256" key="3">
    <source>
        <dbReference type="ARBA" id="ARBA00022475"/>
    </source>
</evidence>
<feature type="transmembrane region" description="Helical" evidence="10">
    <location>
        <begin position="154"/>
        <end position="179"/>
    </location>
</feature>
<dbReference type="PANTHER" id="PTHR24249">
    <property type="entry name" value="HISTAMINE RECEPTOR-RELATED G-PROTEIN COUPLED RECEPTOR"/>
    <property type="match status" value="1"/>
</dbReference>
<keyword evidence="9" id="KW-0807">Transducer</keyword>
<dbReference type="AlphaFoldDB" id="A0A8X6U6I0"/>
<keyword evidence="6" id="KW-0297">G-protein coupled receptor</keyword>
<dbReference type="InterPro" id="IPR050569">
    <property type="entry name" value="TAAR"/>
</dbReference>
<dbReference type="PROSITE" id="PS50262">
    <property type="entry name" value="G_PROTEIN_RECEP_F1_2"/>
    <property type="match status" value="1"/>
</dbReference>
<proteinExistence type="inferred from homology"/>
<evidence type="ECO:0000256" key="6">
    <source>
        <dbReference type="ARBA" id="ARBA00023040"/>
    </source>
</evidence>
<dbReference type="Proteomes" id="UP000887013">
    <property type="component" value="Unassembled WGS sequence"/>
</dbReference>
<dbReference type="InterPro" id="IPR000276">
    <property type="entry name" value="GPCR_Rhodpsn"/>
</dbReference>
<keyword evidence="4 10" id="KW-0812">Transmembrane</keyword>
<feature type="transmembrane region" description="Helical" evidence="10">
    <location>
        <begin position="199"/>
        <end position="228"/>
    </location>
</feature>
<keyword evidence="13" id="KW-1185">Reference proteome</keyword>
<evidence type="ECO:0000256" key="5">
    <source>
        <dbReference type="ARBA" id="ARBA00022989"/>
    </source>
</evidence>
<comment type="similarity">
    <text evidence="2">Belongs to the G-protein coupled receptor 1 family.</text>
</comment>
<accession>A0A8X6U6I0</accession>